<dbReference type="Proteomes" id="UP000001472">
    <property type="component" value="Chromosome"/>
</dbReference>
<proteinExistence type="predicted"/>
<organism evidence="1 2">
    <name type="scientific">Mycobacterium bovis (strain BCG / Pasteur 1173P2)</name>
    <dbReference type="NCBI Taxonomy" id="410289"/>
    <lineage>
        <taxon>Bacteria</taxon>
        <taxon>Bacillati</taxon>
        <taxon>Actinomycetota</taxon>
        <taxon>Actinomycetes</taxon>
        <taxon>Mycobacteriales</taxon>
        <taxon>Mycobacteriaceae</taxon>
        <taxon>Mycobacterium</taxon>
        <taxon>Mycobacterium tuberculosis complex</taxon>
    </lineage>
</organism>
<dbReference type="KEGG" id="mbb:BCG_1580c"/>
<accession>A0A0H3MD52</accession>
<reference evidence="1 2" key="1">
    <citation type="journal article" date="2007" name="Proc. Natl. Acad. Sci. U.S.A.">
        <title>Genome plasticity of BCG and impact on vaccine efficacy.</title>
        <authorList>
            <person name="Brosch R."/>
            <person name="Gordon S.V."/>
            <person name="Garnier T."/>
            <person name="Eiglmeier K."/>
            <person name="Frigui W."/>
            <person name="Valenti P."/>
            <person name="Dos Santos S."/>
            <person name="Duthoy S."/>
            <person name="Lacroix C."/>
            <person name="Garcia-Pelayo C."/>
            <person name="Inwald J.K."/>
            <person name="Golby P."/>
            <person name="Garcia J.N."/>
            <person name="Hewinson R.G."/>
            <person name="Behr M.A."/>
            <person name="Quail M.A."/>
            <person name="Churcher C."/>
            <person name="Barrell B.G."/>
            <person name="Parkhill J."/>
            <person name="Cole S.T."/>
        </authorList>
    </citation>
    <scope>NUCLEOTIDE SEQUENCE [LARGE SCALE GENOMIC DNA]</scope>
    <source>
        <strain evidence="2">BCG / Pasteur 1173P2</strain>
    </source>
</reference>
<dbReference type="AlphaFoldDB" id="A0A0H3MD52"/>
<dbReference type="EMBL" id="AM408590">
    <property type="protein sequence ID" value="CAL71567.1"/>
    <property type="molecule type" value="Genomic_DNA"/>
</dbReference>
<dbReference type="SMR" id="A0A0H3MD52"/>
<gene>
    <name evidence="1" type="primary">papA4</name>
    <name evidence="1" type="ordered locus">BCG_1580c</name>
</gene>
<protein>
    <submittedName>
        <fullName evidence="1">Probable conserved polyketide synthase associated protein papA4</fullName>
    </submittedName>
</protein>
<sequence length="165" mass="18076">MTQLPQPTWRWWQQRETEQVQSSHIDGEIVGALIPDLAVLHSEDASRAAVGREKHRCSLDPLGGGFRSRRASMPAGALLLSAVIAIQLDRMNARVFGDGWIGAQACMWVNKFHEESTVTALSPSSPIAQGSIARHPETMQSAYVRIAEGGSRDVAPAAQLQRRRP</sequence>
<dbReference type="RefSeq" id="WP_003898919.1">
    <property type="nucleotide sequence ID" value="NC_008769.1"/>
</dbReference>
<name>A0A0H3MD52_MYCBP</name>
<dbReference type="HOGENOM" id="CLU_1609033_0_0_11"/>
<evidence type="ECO:0000313" key="2">
    <source>
        <dbReference type="Proteomes" id="UP000001472"/>
    </source>
</evidence>
<evidence type="ECO:0000313" key="1">
    <source>
        <dbReference type="EMBL" id="CAL71567.1"/>
    </source>
</evidence>